<evidence type="ECO:0000313" key="3">
    <source>
        <dbReference type="Proteomes" id="UP000828390"/>
    </source>
</evidence>
<sequence>MAADASFDGEIESSNRKGSPTPLFNTVNEDEIMERSRVDSEVSVILGGYVRETVFTALPARVARDIALRASIRLDRTGLVSGQLGFGSCAFSDVSPGDASSSSCERRPIHRNRCERAPPYYVRLVAARLRLKDRAELAGHVKALRIEGTEAETDCERLGTDC</sequence>
<dbReference type="Proteomes" id="UP000828390">
    <property type="component" value="Unassembled WGS sequence"/>
</dbReference>
<feature type="region of interest" description="Disordered" evidence="1">
    <location>
        <begin position="1"/>
        <end position="25"/>
    </location>
</feature>
<dbReference type="AlphaFoldDB" id="A0A9D4KSB3"/>
<evidence type="ECO:0000313" key="2">
    <source>
        <dbReference type="EMBL" id="KAH3844809.1"/>
    </source>
</evidence>
<protein>
    <submittedName>
        <fullName evidence="2">Uncharacterized protein</fullName>
    </submittedName>
</protein>
<keyword evidence="3" id="KW-1185">Reference proteome</keyword>
<gene>
    <name evidence="2" type="ORF">DPMN_087071</name>
</gene>
<dbReference type="EMBL" id="JAIWYP010000003">
    <property type="protein sequence ID" value="KAH3844809.1"/>
    <property type="molecule type" value="Genomic_DNA"/>
</dbReference>
<reference evidence="2" key="1">
    <citation type="journal article" date="2019" name="bioRxiv">
        <title>The Genome of the Zebra Mussel, Dreissena polymorpha: A Resource for Invasive Species Research.</title>
        <authorList>
            <person name="McCartney M.A."/>
            <person name="Auch B."/>
            <person name="Kono T."/>
            <person name="Mallez S."/>
            <person name="Zhang Y."/>
            <person name="Obille A."/>
            <person name="Becker A."/>
            <person name="Abrahante J.E."/>
            <person name="Garbe J."/>
            <person name="Badalamenti J.P."/>
            <person name="Herman A."/>
            <person name="Mangelson H."/>
            <person name="Liachko I."/>
            <person name="Sullivan S."/>
            <person name="Sone E.D."/>
            <person name="Koren S."/>
            <person name="Silverstein K.A.T."/>
            <person name="Beckman K.B."/>
            <person name="Gohl D.M."/>
        </authorList>
    </citation>
    <scope>NUCLEOTIDE SEQUENCE</scope>
    <source>
        <strain evidence="2">Duluth1</strain>
        <tissue evidence="2">Whole animal</tissue>
    </source>
</reference>
<reference evidence="2" key="2">
    <citation type="submission" date="2020-11" db="EMBL/GenBank/DDBJ databases">
        <authorList>
            <person name="McCartney M.A."/>
            <person name="Auch B."/>
            <person name="Kono T."/>
            <person name="Mallez S."/>
            <person name="Becker A."/>
            <person name="Gohl D.M."/>
            <person name="Silverstein K.A.T."/>
            <person name="Koren S."/>
            <person name="Bechman K.B."/>
            <person name="Herman A."/>
            <person name="Abrahante J.E."/>
            <person name="Garbe J."/>
        </authorList>
    </citation>
    <scope>NUCLEOTIDE SEQUENCE</scope>
    <source>
        <strain evidence="2">Duluth1</strain>
        <tissue evidence="2">Whole animal</tissue>
    </source>
</reference>
<accession>A0A9D4KSB3</accession>
<feature type="compositionally biased region" description="Polar residues" evidence="1">
    <location>
        <begin position="16"/>
        <end position="25"/>
    </location>
</feature>
<evidence type="ECO:0000256" key="1">
    <source>
        <dbReference type="SAM" id="MobiDB-lite"/>
    </source>
</evidence>
<organism evidence="2 3">
    <name type="scientific">Dreissena polymorpha</name>
    <name type="common">Zebra mussel</name>
    <name type="synonym">Mytilus polymorpha</name>
    <dbReference type="NCBI Taxonomy" id="45954"/>
    <lineage>
        <taxon>Eukaryota</taxon>
        <taxon>Metazoa</taxon>
        <taxon>Spiralia</taxon>
        <taxon>Lophotrochozoa</taxon>
        <taxon>Mollusca</taxon>
        <taxon>Bivalvia</taxon>
        <taxon>Autobranchia</taxon>
        <taxon>Heteroconchia</taxon>
        <taxon>Euheterodonta</taxon>
        <taxon>Imparidentia</taxon>
        <taxon>Neoheterodontei</taxon>
        <taxon>Myida</taxon>
        <taxon>Dreissenoidea</taxon>
        <taxon>Dreissenidae</taxon>
        <taxon>Dreissena</taxon>
    </lineage>
</organism>
<comment type="caution">
    <text evidence="2">The sequence shown here is derived from an EMBL/GenBank/DDBJ whole genome shotgun (WGS) entry which is preliminary data.</text>
</comment>
<proteinExistence type="predicted"/>
<name>A0A9D4KSB3_DREPO</name>